<dbReference type="EMBL" id="LWCA01000781">
    <property type="protein sequence ID" value="OAF66964.1"/>
    <property type="molecule type" value="Genomic_DNA"/>
</dbReference>
<dbReference type="Proteomes" id="UP000078046">
    <property type="component" value="Unassembled WGS sequence"/>
</dbReference>
<keyword evidence="3 4" id="KW-0687">Ribonucleoprotein</keyword>
<evidence type="ECO:0000256" key="2">
    <source>
        <dbReference type="ARBA" id="ARBA00022980"/>
    </source>
</evidence>
<comment type="similarity">
    <text evidence="1 4">Belongs to the eukaryotic ribosomal protein eS24 family.</text>
</comment>
<dbReference type="Pfam" id="PF01282">
    <property type="entry name" value="Ribosomal_S24e"/>
    <property type="match status" value="1"/>
</dbReference>
<sequence length="138" mass="16217">MTHHRNRSENQVTIRTRHYMTNRLMCRKQMIIDVLHPNICVPSREYIKKWMSARFKTAADLIALYGMQTKFGGGRSVGYALVYDNMDMMKKLEPRHRLVKAGLVEKIKKATNRQTVKKDKNRRKKVRGIKKCKIGAKK</sequence>
<dbReference type="HAMAP" id="MF_00545">
    <property type="entry name" value="Ribosomal_eS24"/>
    <property type="match status" value="1"/>
</dbReference>
<dbReference type="InterPro" id="IPR012678">
    <property type="entry name" value="Ribosomal_uL23/eL15/eS24_sf"/>
</dbReference>
<evidence type="ECO:0000256" key="1">
    <source>
        <dbReference type="ARBA" id="ARBA00009680"/>
    </source>
</evidence>
<name>A0A177B0K9_9BILA</name>
<evidence type="ECO:0000313" key="7">
    <source>
        <dbReference type="Proteomes" id="UP000078046"/>
    </source>
</evidence>
<dbReference type="GO" id="GO:0006412">
    <property type="term" value="P:translation"/>
    <property type="evidence" value="ECO:0007669"/>
    <property type="project" value="InterPro"/>
</dbReference>
<accession>A0A177B0K9</accession>
<protein>
    <recommendedName>
        <fullName evidence="5">40S ribosomal protein S24</fullName>
    </recommendedName>
</protein>
<evidence type="ECO:0000313" key="6">
    <source>
        <dbReference type="EMBL" id="OAF66964.1"/>
    </source>
</evidence>
<comment type="caution">
    <text evidence="6">The sequence shown here is derived from an EMBL/GenBank/DDBJ whole genome shotgun (WGS) entry which is preliminary data.</text>
</comment>
<proteinExistence type="inferred from homology"/>
<dbReference type="PANTHER" id="PTHR10496">
    <property type="entry name" value="40S RIBOSOMAL PROTEIN S24"/>
    <property type="match status" value="1"/>
</dbReference>
<reference evidence="6 7" key="1">
    <citation type="submission" date="2016-04" db="EMBL/GenBank/DDBJ databases">
        <title>The genome of Intoshia linei affirms orthonectids as highly simplified spiralians.</title>
        <authorList>
            <person name="Mikhailov K.V."/>
            <person name="Slusarev G.S."/>
            <person name="Nikitin M.A."/>
            <person name="Logacheva M.D."/>
            <person name="Penin A."/>
            <person name="Aleoshin V."/>
            <person name="Panchin Y.V."/>
        </authorList>
    </citation>
    <scope>NUCLEOTIDE SEQUENCE [LARGE SCALE GENOMIC DNA]</scope>
    <source>
        <strain evidence="6">Intl2013</strain>
        <tissue evidence="6">Whole animal</tissue>
    </source>
</reference>
<dbReference type="GO" id="GO:0003735">
    <property type="term" value="F:structural constituent of ribosome"/>
    <property type="evidence" value="ECO:0007669"/>
    <property type="project" value="InterPro"/>
</dbReference>
<evidence type="ECO:0000256" key="5">
    <source>
        <dbReference type="RuleBase" id="RU004383"/>
    </source>
</evidence>
<dbReference type="InterPro" id="IPR018098">
    <property type="entry name" value="Ribosomal_eS24_CS"/>
</dbReference>
<dbReference type="SUPFAM" id="SSF54189">
    <property type="entry name" value="Ribosomal proteins S24e, L23 and L15e"/>
    <property type="match status" value="1"/>
</dbReference>
<dbReference type="InterPro" id="IPR001976">
    <property type="entry name" value="Ribosomal_eS24"/>
</dbReference>
<keyword evidence="2 4" id="KW-0689">Ribosomal protein</keyword>
<dbReference type="OrthoDB" id="5571754at2759"/>
<organism evidence="6 7">
    <name type="scientific">Intoshia linei</name>
    <dbReference type="NCBI Taxonomy" id="1819745"/>
    <lineage>
        <taxon>Eukaryota</taxon>
        <taxon>Metazoa</taxon>
        <taxon>Spiralia</taxon>
        <taxon>Lophotrochozoa</taxon>
        <taxon>Mesozoa</taxon>
        <taxon>Orthonectida</taxon>
        <taxon>Rhopaluridae</taxon>
        <taxon>Intoshia</taxon>
    </lineage>
</organism>
<dbReference type="Gene3D" id="3.30.70.3370">
    <property type="match status" value="1"/>
</dbReference>
<evidence type="ECO:0000256" key="3">
    <source>
        <dbReference type="ARBA" id="ARBA00023274"/>
    </source>
</evidence>
<keyword evidence="7" id="KW-1185">Reference proteome</keyword>
<dbReference type="AlphaFoldDB" id="A0A177B0K9"/>
<evidence type="ECO:0000256" key="4">
    <source>
        <dbReference type="RuleBase" id="RU004381"/>
    </source>
</evidence>
<dbReference type="PROSITE" id="PS00529">
    <property type="entry name" value="RIBOSOMAL_S24E"/>
    <property type="match status" value="1"/>
</dbReference>
<gene>
    <name evidence="6" type="ORF">A3Q56_05295</name>
</gene>
<dbReference type="InterPro" id="IPR053709">
    <property type="entry name" value="eRP_eS24_sf"/>
</dbReference>
<dbReference type="GO" id="GO:1990904">
    <property type="term" value="C:ribonucleoprotein complex"/>
    <property type="evidence" value="ECO:0007669"/>
    <property type="project" value="UniProtKB-KW"/>
</dbReference>
<dbReference type="GO" id="GO:0005840">
    <property type="term" value="C:ribosome"/>
    <property type="evidence" value="ECO:0007669"/>
    <property type="project" value="UniProtKB-KW"/>
</dbReference>